<dbReference type="SUPFAM" id="SSF53244">
    <property type="entry name" value="MurD-like peptide ligases, peptide-binding domain"/>
    <property type="match status" value="1"/>
</dbReference>
<evidence type="ECO:0000259" key="6">
    <source>
        <dbReference type="Pfam" id="PF08245"/>
    </source>
</evidence>
<dbReference type="PANTHER" id="PTHR23135">
    <property type="entry name" value="MUR LIGASE FAMILY MEMBER"/>
    <property type="match status" value="1"/>
</dbReference>
<comment type="function">
    <text evidence="3">Catalyzes the addition of an amino acid to the nucleotide precursor UDP-N-acetylmuramoyl-L-alanyl-D-glutamate (UMAG) in the biosynthesis of bacterial cell-wall peptidoglycan.</text>
</comment>
<evidence type="ECO:0000259" key="5">
    <source>
        <dbReference type="Pfam" id="PF02875"/>
    </source>
</evidence>
<dbReference type="Proteomes" id="UP000004528">
    <property type="component" value="Unassembled WGS sequence"/>
</dbReference>
<dbReference type="GO" id="GO:0009252">
    <property type="term" value="P:peptidoglycan biosynthetic process"/>
    <property type="evidence" value="ECO:0007669"/>
    <property type="project" value="UniProtKB-UniRule"/>
</dbReference>
<dbReference type="Pfam" id="PF02875">
    <property type="entry name" value="Mur_ligase_C"/>
    <property type="match status" value="1"/>
</dbReference>
<dbReference type="PANTHER" id="PTHR23135:SF4">
    <property type="entry name" value="UDP-N-ACETYLMURAMOYL-L-ALANYL-D-GLUTAMATE--2,6-DIAMINOPIMELATE LIGASE MURE HOMOLOG, CHLOROPLASTIC"/>
    <property type="match status" value="1"/>
</dbReference>
<dbReference type="Gene3D" id="3.40.1390.10">
    <property type="entry name" value="MurE/MurF, N-terminal domain"/>
    <property type="match status" value="1"/>
</dbReference>
<dbReference type="Gene3D" id="3.40.1190.10">
    <property type="entry name" value="Mur-like, catalytic domain"/>
    <property type="match status" value="1"/>
</dbReference>
<keyword evidence="3 4" id="KW-0133">Cell shape</keyword>
<dbReference type="GO" id="GO:0008360">
    <property type="term" value="P:regulation of cell shape"/>
    <property type="evidence" value="ECO:0007669"/>
    <property type="project" value="UniProtKB-KW"/>
</dbReference>
<keyword evidence="3" id="KW-0460">Magnesium</keyword>
<dbReference type="InterPro" id="IPR005761">
    <property type="entry name" value="UDP-N-AcMur-Glu-dNH2Pim_ligase"/>
</dbReference>
<evidence type="ECO:0000256" key="2">
    <source>
        <dbReference type="ARBA" id="ARBA00005898"/>
    </source>
</evidence>
<evidence type="ECO:0000256" key="4">
    <source>
        <dbReference type="RuleBase" id="RU004135"/>
    </source>
</evidence>
<dbReference type="EMBL" id="ACKU01000032">
    <property type="protein sequence ID" value="EER74149.1"/>
    <property type="molecule type" value="Genomic_DNA"/>
</dbReference>
<protein>
    <recommendedName>
        <fullName evidence="3">UDP-N-acetylmuramyl-tripeptide synthetase</fullName>
        <ecNumber evidence="3">6.3.2.-</ecNumber>
    </recommendedName>
    <alternativeName>
        <fullName evidence="3">UDP-MurNAc-tripeptide synthetase</fullName>
    </alternativeName>
</protein>
<keyword evidence="3 4" id="KW-0132">Cell division</keyword>
<dbReference type="InterPro" id="IPR035911">
    <property type="entry name" value="MurE/MurF_N"/>
</dbReference>
<reference evidence="7 8" key="1">
    <citation type="submission" date="2009-04" db="EMBL/GenBank/DDBJ databases">
        <authorList>
            <person name="Qin X."/>
            <person name="Bachman B."/>
            <person name="Battles P."/>
            <person name="Bell A."/>
            <person name="Bess C."/>
            <person name="Bickham C."/>
            <person name="Chaboub L."/>
            <person name="Chen D."/>
            <person name="Coyle M."/>
            <person name="Deiros D.R."/>
            <person name="Dinh H."/>
            <person name="Forbes L."/>
            <person name="Fowler G."/>
            <person name="Francisco L."/>
            <person name="Fu Q."/>
            <person name="Gubbala S."/>
            <person name="Hale W."/>
            <person name="Han Y."/>
            <person name="Hemphill L."/>
            <person name="Highlander S.K."/>
            <person name="Hirani K."/>
            <person name="Hogues M."/>
            <person name="Jackson L."/>
            <person name="Jakkamsetti A."/>
            <person name="Javaid M."/>
            <person name="Jiang H."/>
            <person name="Korchina V."/>
            <person name="Kovar C."/>
            <person name="Lara F."/>
            <person name="Lee S."/>
            <person name="Mata R."/>
            <person name="Mathew T."/>
            <person name="Moen C."/>
            <person name="Morales K."/>
            <person name="Munidasa M."/>
            <person name="Nazareth L."/>
            <person name="Ngo R."/>
            <person name="Nguyen L."/>
            <person name="Okwuonu G."/>
            <person name="Ongeri F."/>
            <person name="Patil S."/>
            <person name="Petrosino J."/>
            <person name="Pham C."/>
            <person name="Pham P."/>
            <person name="Pu L.-L."/>
            <person name="Puazo M."/>
            <person name="Raj R."/>
            <person name="Reid J."/>
            <person name="Rouhana J."/>
            <person name="Saada N."/>
            <person name="Shang Y."/>
            <person name="Simmons D."/>
            <person name="Thornton R."/>
            <person name="Warren J."/>
            <person name="Weissenberger G."/>
            <person name="Zhang J."/>
            <person name="Zhang L."/>
            <person name="Zhou C."/>
            <person name="Zhu D."/>
            <person name="Muzny D."/>
            <person name="Worley K."/>
            <person name="Gibbs R."/>
        </authorList>
    </citation>
    <scope>NUCLEOTIDE SEQUENCE [LARGE SCALE GENOMIC DNA]</scope>
    <source>
        <strain evidence="7 8">ATCC 33313</strain>
    </source>
</reference>
<dbReference type="GO" id="GO:0016881">
    <property type="term" value="F:acid-amino acid ligase activity"/>
    <property type="evidence" value="ECO:0007669"/>
    <property type="project" value="UniProtKB-UniRule"/>
</dbReference>
<dbReference type="Pfam" id="PF08245">
    <property type="entry name" value="Mur_ligase_M"/>
    <property type="match status" value="1"/>
</dbReference>
<comment type="caution">
    <text evidence="7">The sequence shown here is derived from an EMBL/GenBank/DDBJ whole genome shotgun (WGS) entry which is preliminary data.</text>
</comment>
<keyword evidence="3" id="KW-0963">Cytoplasm</keyword>
<comment type="similarity">
    <text evidence="2 3">Belongs to the MurCDEF family. MurE subfamily.</text>
</comment>
<evidence type="ECO:0000256" key="3">
    <source>
        <dbReference type="HAMAP-Rule" id="MF_00208"/>
    </source>
</evidence>
<feature type="modified residue" description="N6-carboxylysine" evidence="3">
    <location>
        <position position="237"/>
    </location>
</feature>
<dbReference type="eggNOG" id="COG0769">
    <property type="taxonomic scope" value="Bacteria"/>
</dbReference>
<keyword evidence="3 4" id="KW-0573">Peptidoglycan synthesis</keyword>
<dbReference type="GO" id="GO:0005737">
    <property type="term" value="C:cytoplasm"/>
    <property type="evidence" value="ECO:0007669"/>
    <property type="project" value="UniProtKB-SubCell"/>
</dbReference>
<keyword evidence="3" id="KW-0547">Nucleotide-binding</keyword>
<keyword evidence="8" id="KW-1185">Reference proteome</keyword>
<comment type="PTM">
    <text evidence="3">Carboxylation is probably crucial for Mg(2+) binding and, consequently, for the gamma-phosphate positioning of ATP.</text>
</comment>
<dbReference type="SUPFAM" id="SSF63418">
    <property type="entry name" value="MurE/MurF N-terminal domain"/>
    <property type="match status" value="1"/>
</dbReference>
<dbReference type="InterPro" id="IPR004101">
    <property type="entry name" value="Mur_ligase_C"/>
</dbReference>
<dbReference type="HOGENOM" id="CLU_022291_4_2_9"/>
<dbReference type="InterPro" id="IPR036615">
    <property type="entry name" value="Mur_ligase_C_dom_sf"/>
</dbReference>
<dbReference type="GO" id="GO:0051301">
    <property type="term" value="P:cell division"/>
    <property type="evidence" value="ECO:0007669"/>
    <property type="project" value="UniProtKB-KW"/>
</dbReference>
<dbReference type="STRING" id="585506.HMPREF0877_1689"/>
<dbReference type="HAMAP" id="MF_00208">
    <property type="entry name" value="MurE"/>
    <property type="match status" value="1"/>
</dbReference>
<dbReference type="InterPro" id="IPR013221">
    <property type="entry name" value="Mur_ligase_cen"/>
</dbReference>
<dbReference type="AlphaFoldDB" id="C5RCJ3"/>
<feature type="binding site" evidence="3">
    <location>
        <begin position="168"/>
        <end position="169"/>
    </location>
    <ligand>
        <name>UDP-N-acetyl-alpha-D-muramoyl-L-alanyl-D-glutamate</name>
        <dbReference type="ChEBI" id="CHEBI:83900"/>
    </ligand>
</feature>
<feature type="domain" description="Mur ligase central" evidence="6">
    <location>
        <begin position="120"/>
        <end position="338"/>
    </location>
</feature>
<keyword evidence="3" id="KW-0067">ATP-binding</keyword>
<evidence type="ECO:0000313" key="8">
    <source>
        <dbReference type="Proteomes" id="UP000004528"/>
    </source>
</evidence>
<keyword evidence="3 4" id="KW-0131">Cell cycle</keyword>
<feature type="binding site" evidence="3">
    <location>
        <position position="45"/>
    </location>
    <ligand>
        <name>UDP-N-acetyl-alpha-D-muramoyl-L-alanyl-D-glutamate</name>
        <dbReference type="ChEBI" id="CHEBI:83900"/>
    </ligand>
</feature>
<dbReference type="GO" id="GO:0005524">
    <property type="term" value="F:ATP binding"/>
    <property type="evidence" value="ECO:0007669"/>
    <property type="project" value="UniProtKB-UniRule"/>
</dbReference>
<dbReference type="Gene3D" id="3.90.190.20">
    <property type="entry name" value="Mur ligase, C-terminal domain"/>
    <property type="match status" value="1"/>
</dbReference>
<dbReference type="EC" id="6.3.2.-" evidence="3"/>
<keyword evidence="3 7" id="KW-0436">Ligase</keyword>
<dbReference type="InterPro" id="IPR036565">
    <property type="entry name" value="Mur-like_cat_sf"/>
</dbReference>
<feature type="binding site" evidence="3">
    <location>
        <position position="195"/>
    </location>
    <ligand>
        <name>UDP-N-acetyl-alpha-D-muramoyl-L-alanyl-D-glutamate</name>
        <dbReference type="ChEBI" id="CHEBI:83900"/>
    </ligand>
</feature>
<feature type="domain" description="Mur ligase C-terminal" evidence="5">
    <location>
        <begin position="360"/>
        <end position="488"/>
    </location>
</feature>
<sequence>MKNQKRGLSLMTLTADNITTLLADQDLLISAPDFDGEIQHLAYNSNDVVPGTLLFIKGNFKAEYLTDAIEKGVTAIIAPASFKHATKLPTWVADDVPAAMSIIAMAFYQYPQNNLALIGITGTKGKTSTAYMAYEILRAYTHDKVALSSTLQVITGSEPQYHYRAHLTTPESVDLFRWMREAVDNGMTHMVMEVSSQAFKMRRVYGLHFNVGIFLNISPDHIGENEHPTFEDYLQHKMMLFDHSEQIVLNVDSDHFGELIAHAELMVHRDGIWLYGQEDVDSPKADVYFEATDANLHGSVFKVREVGQQAEHLHIKGEYTLDMPGDFNQSNALAAMIATRLVGADAPAMAEGLETVKVPGRMQVLNTQKHGTIYVDYAHNYASIAALLQFVRQNESVNQLAIVVGAPGNKGVSRRPGIGKAVSEGADVVYLTSDDPQYEDPAKIADEIQAAITNPKVTIYRELDRTKAIIAAILAAGPDDVVVLAAKGLDEYQKIDGVDTPYENDWAVANRIVSELER</sequence>
<comment type="cofactor">
    <cofactor evidence="3">
        <name>Mg(2+)</name>
        <dbReference type="ChEBI" id="CHEBI:18420"/>
    </cofactor>
</comment>
<dbReference type="GO" id="GO:0071555">
    <property type="term" value="P:cell wall organization"/>
    <property type="evidence" value="ECO:0007669"/>
    <property type="project" value="UniProtKB-KW"/>
</dbReference>
<dbReference type="NCBIfam" id="TIGR01085">
    <property type="entry name" value="murE"/>
    <property type="match status" value="1"/>
</dbReference>
<evidence type="ECO:0000313" key="7">
    <source>
        <dbReference type="EMBL" id="EER74149.1"/>
    </source>
</evidence>
<name>C5RCJ3_WEIPA</name>
<comment type="caution">
    <text evidence="3">Lacks conserved residue(s) required for the propagation of feature annotation.</text>
</comment>
<organism evidence="7 8">
    <name type="scientific">Weissella paramesenteroides ATCC 33313</name>
    <dbReference type="NCBI Taxonomy" id="585506"/>
    <lineage>
        <taxon>Bacteria</taxon>
        <taxon>Bacillati</taxon>
        <taxon>Bacillota</taxon>
        <taxon>Bacilli</taxon>
        <taxon>Lactobacillales</taxon>
        <taxon>Lactobacillaceae</taxon>
        <taxon>Weissella</taxon>
    </lineage>
</organism>
<gene>
    <name evidence="3 7" type="primary">murE</name>
    <name evidence="7" type="ORF">HMPREF0877_1689</name>
</gene>
<feature type="binding site" evidence="3">
    <location>
        <position position="203"/>
    </location>
    <ligand>
        <name>UDP-N-acetyl-alpha-D-muramoyl-L-alanyl-D-glutamate</name>
        <dbReference type="ChEBI" id="CHEBI:83900"/>
    </ligand>
</feature>
<keyword evidence="3 4" id="KW-0961">Cell wall biogenesis/degradation</keyword>
<comment type="pathway">
    <text evidence="1 3 4">Cell wall biogenesis; peptidoglycan biosynthesis.</text>
</comment>
<comment type="subcellular location">
    <subcellularLocation>
        <location evidence="3 4">Cytoplasm</location>
    </subcellularLocation>
</comment>
<evidence type="ECO:0000256" key="1">
    <source>
        <dbReference type="ARBA" id="ARBA00004752"/>
    </source>
</evidence>
<dbReference type="GO" id="GO:0000287">
    <property type="term" value="F:magnesium ion binding"/>
    <property type="evidence" value="ECO:0007669"/>
    <property type="project" value="UniProtKB-UniRule"/>
</dbReference>
<feature type="binding site" evidence="3">
    <location>
        <begin position="122"/>
        <end position="128"/>
    </location>
    <ligand>
        <name>ATP</name>
        <dbReference type="ChEBI" id="CHEBI:30616"/>
    </ligand>
</feature>
<proteinExistence type="inferred from homology"/>
<dbReference type="SUPFAM" id="SSF53623">
    <property type="entry name" value="MurD-like peptide ligases, catalytic domain"/>
    <property type="match status" value="1"/>
</dbReference>
<accession>C5RCJ3</accession>
<dbReference type="UniPathway" id="UPA00219"/>